<dbReference type="Proteomes" id="UP000077521">
    <property type="component" value="Unassembled WGS sequence"/>
</dbReference>
<evidence type="ECO:0000313" key="1">
    <source>
        <dbReference type="EMBL" id="KAE8239542.1"/>
    </source>
</evidence>
<reference evidence="1" key="2">
    <citation type="journal article" date="2019" name="IMA Fungus">
        <title>Genome sequencing and comparison of five Tilletia species to identify candidate genes for the detection of regulated species infecting wheat.</title>
        <authorList>
            <person name="Nguyen H.D.T."/>
            <person name="Sultana T."/>
            <person name="Kesanakurti P."/>
            <person name="Hambleton S."/>
        </authorList>
    </citation>
    <scope>NUCLEOTIDE SEQUENCE</scope>
    <source>
        <strain evidence="1">DAOMC 236416</strain>
    </source>
</reference>
<organism evidence="1 2">
    <name type="scientific">Tilletia indica</name>
    <dbReference type="NCBI Taxonomy" id="43049"/>
    <lineage>
        <taxon>Eukaryota</taxon>
        <taxon>Fungi</taxon>
        <taxon>Dikarya</taxon>
        <taxon>Basidiomycota</taxon>
        <taxon>Ustilaginomycotina</taxon>
        <taxon>Exobasidiomycetes</taxon>
        <taxon>Tilletiales</taxon>
        <taxon>Tilletiaceae</taxon>
        <taxon>Tilletia</taxon>
    </lineage>
</organism>
<name>A0A8T8SH51_9BASI</name>
<dbReference type="EMBL" id="LWDF02001282">
    <property type="protein sequence ID" value="KAE8239542.1"/>
    <property type="molecule type" value="Genomic_DNA"/>
</dbReference>
<gene>
    <name evidence="1" type="ORF">A4X13_0g8151</name>
</gene>
<keyword evidence="2" id="KW-1185">Reference proteome</keyword>
<comment type="caution">
    <text evidence="1">The sequence shown here is derived from an EMBL/GenBank/DDBJ whole genome shotgun (WGS) entry which is preliminary data.</text>
</comment>
<protein>
    <submittedName>
        <fullName evidence="1">Uncharacterized protein</fullName>
    </submittedName>
</protein>
<evidence type="ECO:0000313" key="2">
    <source>
        <dbReference type="Proteomes" id="UP000077521"/>
    </source>
</evidence>
<sequence length="98" mass="10869">MLAQEALRLDVLRDPSDTAADLVRSGVTVRHYEFAPVQRTQELRLYEWRFAVREPAEAVTCLDILVRNKGEDSSGEAALRAGFLPAGALPNLTELALF</sequence>
<reference evidence="1" key="1">
    <citation type="submission" date="2016-04" db="EMBL/GenBank/DDBJ databases">
        <authorList>
            <person name="Nguyen H.D."/>
            <person name="Samba Siva P."/>
            <person name="Cullis J."/>
            <person name="Levesque C.A."/>
            <person name="Hambleton S."/>
        </authorList>
    </citation>
    <scope>NUCLEOTIDE SEQUENCE</scope>
    <source>
        <strain evidence="1">DAOMC 236416</strain>
    </source>
</reference>
<accession>A0A8T8SH51</accession>
<proteinExistence type="predicted"/>
<dbReference type="AlphaFoldDB" id="A0A8T8SH51"/>